<evidence type="ECO:0000256" key="1">
    <source>
        <dbReference type="SAM" id="SignalP"/>
    </source>
</evidence>
<sequence precursor="true">MRRFIFPYAALWLMLLLAMPSDLLAQENRYTSQPGELVFPSVPEAPGLLAPPPPLSPAGPSVVGTPSVFEQDSSGFAPERQVAWYVPWTWWPMDGWKNSAEVGINGSAGNAESMSFQTGARLKRKTDFTNFDFRISHNRTNASGTETQNNALMYVDFERYLGNSKWTYFVKNGLEYDEFKSFDLRYNISSGLGYNFIQTEDLTLASRFGAGASREFGGPDNSWVPEALFGGDYEHQLTQRNKVILKVDYFPEWENFSNFRLVSDLAWEYLLDEDGNLSFKLGAVDRYDSTPNGAKPNDVNYSALLLYKF</sequence>
<name>A0A518GDC9_9BACT</name>
<dbReference type="OrthoDB" id="290317at2"/>
<keyword evidence="3" id="KW-1185">Reference proteome</keyword>
<reference evidence="2 3" key="1">
    <citation type="submission" date="2019-02" db="EMBL/GenBank/DDBJ databases">
        <title>Deep-cultivation of Planctomycetes and their phenomic and genomic characterization uncovers novel biology.</title>
        <authorList>
            <person name="Wiegand S."/>
            <person name="Jogler M."/>
            <person name="Boedeker C."/>
            <person name="Pinto D."/>
            <person name="Vollmers J."/>
            <person name="Rivas-Marin E."/>
            <person name="Kohn T."/>
            <person name="Peeters S.H."/>
            <person name="Heuer A."/>
            <person name="Rast P."/>
            <person name="Oberbeckmann S."/>
            <person name="Bunk B."/>
            <person name="Jeske O."/>
            <person name="Meyerdierks A."/>
            <person name="Storesund J.E."/>
            <person name="Kallscheuer N."/>
            <person name="Luecker S."/>
            <person name="Lage O.M."/>
            <person name="Pohl T."/>
            <person name="Merkel B.J."/>
            <person name="Hornburger P."/>
            <person name="Mueller R.-W."/>
            <person name="Bruemmer F."/>
            <person name="Labrenz M."/>
            <person name="Spormann A.M."/>
            <person name="Op den Camp H."/>
            <person name="Overmann J."/>
            <person name="Amann R."/>
            <person name="Jetten M.S.M."/>
            <person name="Mascher T."/>
            <person name="Medema M.H."/>
            <person name="Devos D.P."/>
            <person name="Kaster A.-K."/>
            <person name="Ovreas L."/>
            <person name="Rohde M."/>
            <person name="Galperin M.Y."/>
            <person name="Jogler C."/>
        </authorList>
    </citation>
    <scope>NUCLEOTIDE SEQUENCE [LARGE SCALE GENOMIC DNA]</scope>
    <source>
        <strain evidence="2 3">Q31a</strain>
    </source>
</reference>
<dbReference type="InterPro" id="IPR007433">
    <property type="entry name" value="DUF481"/>
</dbReference>
<evidence type="ECO:0000313" key="2">
    <source>
        <dbReference type="EMBL" id="QDV26599.1"/>
    </source>
</evidence>
<keyword evidence="1" id="KW-0732">Signal</keyword>
<accession>A0A518GDC9</accession>
<proteinExistence type="predicted"/>
<dbReference type="AlphaFoldDB" id="A0A518GDC9"/>
<dbReference type="RefSeq" id="WP_145082834.1">
    <property type="nucleotide sequence ID" value="NZ_CP036298.1"/>
</dbReference>
<dbReference type="Pfam" id="PF04338">
    <property type="entry name" value="DUF481"/>
    <property type="match status" value="1"/>
</dbReference>
<dbReference type="KEGG" id="ahel:Q31a_49730"/>
<feature type="chain" id="PRO_5021823964" description="DUF481 domain-containing protein" evidence="1">
    <location>
        <begin position="26"/>
        <end position="309"/>
    </location>
</feature>
<evidence type="ECO:0008006" key="4">
    <source>
        <dbReference type="Google" id="ProtNLM"/>
    </source>
</evidence>
<dbReference type="Proteomes" id="UP000318017">
    <property type="component" value="Chromosome"/>
</dbReference>
<organism evidence="2 3">
    <name type="scientific">Aureliella helgolandensis</name>
    <dbReference type="NCBI Taxonomy" id="2527968"/>
    <lineage>
        <taxon>Bacteria</taxon>
        <taxon>Pseudomonadati</taxon>
        <taxon>Planctomycetota</taxon>
        <taxon>Planctomycetia</taxon>
        <taxon>Pirellulales</taxon>
        <taxon>Pirellulaceae</taxon>
        <taxon>Aureliella</taxon>
    </lineage>
</organism>
<dbReference type="EMBL" id="CP036298">
    <property type="protein sequence ID" value="QDV26599.1"/>
    <property type="molecule type" value="Genomic_DNA"/>
</dbReference>
<gene>
    <name evidence="2" type="ORF">Q31a_49730</name>
</gene>
<evidence type="ECO:0000313" key="3">
    <source>
        <dbReference type="Proteomes" id="UP000318017"/>
    </source>
</evidence>
<feature type="signal peptide" evidence="1">
    <location>
        <begin position="1"/>
        <end position="25"/>
    </location>
</feature>
<protein>
    <recommendedName>
        <fullName evidence="4">DUF481 domain-containing protein</fullName>
    </recommendedName>
</protein>